<dbReference type="EMBL" id="CAVMJV010000033">
    <property type="protein sequence ID" value="CAK5077861.1"/>
    <property type="molecule type" value="Genomic_DNA"/>
</dbReference>
<evidence type="ECO:0000313" key="2">
    <source>
        <dbReference type="Proteomes" id="UP001497535"/>
    </source>
</evidence>
<comment type="caution">
    <text evidence="1">The sequence shown here is derived from an EMBL/GenBank/DDBJ whole genome shotgun (WGS) entry which is preliminary data.</text>
</comment>
<name>A0ACB0ZFW5_MELEN</name>
<proteinExistence type="predicted"/>
<dbReference type="Proteomes" id="UP001497535">
    <property type="component" value="Unassembled WGS sequence"/>
</dbReference>
<reference evidence="1" key="1">
    <citation type="submission" date="2023-11" db="EMBL/GenBank/DDBJ databases">
        <authorList>
            <person name="Poullet M."/>
        </authorList>
    </citation>
    <scope>NUCLEOTIDE SEQUENCE</scope>
    <source>
        <strain evidence="1">E1834</strain>
    </source>
</reference>
<organism evidence="1 2">
    <name type="scientific">Meloidogyne enterolobii</name>
    <name type="common">Root-knot nematode worm</name>
    <name type="synonym">Meloidogyne mayaguensis</name>
    <dbReference type="NCBI Taxonomy" id="390850"/>
    <lineage>
        <taxon>Eukaryota</taxon>
        <taxon>Metazoa</taxon>
        <taxon>Ecdysozoa</taxon>
        <taxon>Nematoda</taxon>
        <taxon>Chromadorea</taxon>
        <taxon>Rhabditida</taxon>
        <taxon>Tylenchina</taxon>
        <taxon>Tylenchomorpha</taxon>
        <taxon>Tylenchoidea</taxon>
        <taxon>Meloidogynidae</taxon>
        <taxon>Meloidogyninae</taxon>
        <taxon>Meloidogyne</taxon>
    </lineage>
</organism>
<evidence type="ECO:0000313" key="1">
    <source>
        <dbReference type="EMBL" id="CAK5077861.1"/>
    </source>
</evidence>
<gene>
    <name evidence="1" type="ORF">MENTE1834_LOCUS24823</name>
</gene>
<sequence>MLKDQGNKNKETPTGKERKESKPSKNKLQARYNVEVKNKFSALNGLTEAKEKNLFNNEKGKNKKELKGKEKCETECDEALEEPSKSSRNSRKLLNESIKDVNVTFDNKPKFNCCNRHHMSVLVTAFLACSGLRNYANLQTSFICDISKFKTSRFAREMFSSDYL</sequence>
<keyword evidence="2" id="KW-1185">Reference proteome</keyword>
<protein>
    <submittedName>
        <fullName evidence="1">Uncharacterized protein</fullName>
    </submittedName>
</protein>
<accession>A0ACB0ZFW5</accession>